<dbReference type="PATRIC" id="fig|1121939.11.peg.440"/>
<dbReference type="AlphaFoldDB" id="S2LHP5"/>
<protein>
    <recommendedName>
        <fullName evidence="8">Aminotransferase DegT</fullName>
    </recommendedName>
</protein>
<evidence type="ECO:0000256" key="1">
    <source>
        <dbReference type="ARBA" id="ARBA00022898"/>
    </source>
</evidence>
<dbReference type="Proteomes" id="UP000014463">
    <property type="component" value="Unassembled WGS sequence"/>
</dbReference>
<dbReference type="OrthoDB" id="9804264at2"/>
<comment type="caution">
    <text evidence="6">The sequence shown here is derived from an EMBL/GenBank/DDBJ whole genome shotgun (WGS) entry which is preliminary data.</text>
</comment>
<evidence type="ECO:0000313" key="6">
    <source>
        <dbReference type="EMBL" id="EPC04176.1"/>
    </source>
</evidence>
<dbReference type="GO" id="GO:0030170">
    <property type="term" value="F:pyridoxal phosphate binding"/>
    <property type="evidence" value="ECO:0007669"/>
    <property type="project" value="TreeGrafter"/>
</dbReference>
<evidence type="ECO:0000256" key="3">
    <source>
        <dbReference type="PIRSR" id="PIRSR000390-1"/>
    </source>
</evidence>
<dbReference type="RefSeq" id="WP_016414910.1">
    <property type="nucleotide sequence ID" value="NZ_AUAB01000027.1"/>
</dbReference>
<dbReference type="GO" id="GO:0000271">
    <property type="term" value="P:polysaccharide biosynthetic process"/>
    <property type="evidence" value="ECO:0007669"/>
    <property type="project" value="TreeGrafter"/>
</dbReference>
<keyword evidence="7" id="KW-1185">Reference proteome</keyword>
<gene>
    <name evidence="6" type="ORF">L861_02365</name>
</gene>
<sequence length="363" mass="41017">MIPVTKSYLPDREKLSRYIDGIYSRQWLTNHGPLVRELTQRLEEYLGVENLLLVANGTLALQVAYRALGLGGGKSRVAAITTPFSFVATTSSLKWEGIEPIFSDIDPHSWCLDPKQVERNLSEGVRALVPVHVFGNACDIEALELIAANHGLSLIFDGAHAFGVKYRGGSLLRHGDATTLSFHATKLFHTIEGGGIIFRRKEQLERARRIINFGMSTIGEIDDLGINAKMSEFQAAMGLCILDDIDEIMEKRAEIWHNYHSKLNGLVKFQLINENCTKNYSYFPVVFESEAVLLRVKSFLEEQDIYARRYFYPSLDELAYTTPCVINENSKFISKRVLCLPLYPGMSIEDVQKVTDIIYWGLE</sequence>
<evidence type="ECO:0000256" key="4">
    <source>
        <dbReference type="PIRSR" id="PIRSR000390-2"/>
    </source>
</evidence>
<evidence type="ECO:0000256" key="5">
    <source>
        <dbReference type="RuleBase" id="RU004508"/>
    </source>
</evidence>
<dbReference type="InterPro" id="IPR015421">
    <property type="entry name" value="PyrdxlP-dep_Trfase_major"/>
</dbReference>
<evidence type="ECO:0008006" key="8">
    <source>
        <dbReference type="Google" id="ProtNLM"/>
    </source>
</evidence>
<dbReference type="CDD" id="cd00616">
    <property type="entry name" value="AHBA_syn"/>
    <property type="match status" value="1"/>
</dbReference>
<dbReference type="GO" id="GO:0008483">
    <property type="term" value="F:transaminase activity"/>
    <property type="evidence" value="ECO:0007669"/>
    <property type="project" value="TreeGrafter"/>
</dbReference>
<dbReference type="Gene3D" id="3.40.640.10">
    <property type="entry name" value="Type I PLP-dependent aspartate aminotransferase-like (Major domain)"/>
    <property type="match status" value="1"/>
</dbReference>
<evidence type="ECO:0000256" key="2">
    <source>
        <dbReference type="ARBA" id="ARBA00037999"/>
    </source>
</evidence>
<dbReference type="PANTHER" id="PTHR30244">
    <property type="entry name" value="TRANSAMINASE"/>
    <property type="match status" value="1"/>
</dbReference>
<feature type="active site" description="Proton acceptor" evidence="3">
    <location>
        <position position="186"/>
    </location>
</feature>
<dbReference type="STRING" id="1121939.L861_02365"/>
<proteinExistence type="inferred from homology"/>
<dbReference type="PIRSF" id="PIRSF000390">
    <property type="entry name" value="PLP_StrS"/>
    <property type="match status" value="1"/>
</dbReference>
<dbReference type="Pfam" id="PF01041">
    <property type="entry name" value="DegT_DnrJ_EryC1"/>
    <property type="match status" value="1"/>
</dbReference>
<dbReference type="PANTHER" id="PTHR30244:SF9">
    <property type="entry name" value="PROTEIN RV3402C"/>
    <property type="match status" value="1"/>
</dbReference>
<dbReference type="InterPro" id="IPR000653">
    <property type="entry name" value="DegT/StrS_aminotransferase"/>
</dbReference>
<feature type="modified residue" description="N6-(pyridoxal phosphate)lysine" evidence="4">
    <location>
        <position position="186"/>
    </location>
</feature>
<dbReference type="eggNOG" id="COG0399">
    <property type="taxonomic scope" value="Bacteria"/>
</dbReference>
<accession>S2LHP5</accession>
<evidence type="ECO:0000313" key="7">
    <source>
        <dbReference type="Proteomes" id="UP000014463"/>
    </source>
</evidence>
<dbReference type="InterPro" id="IPR015424">
    <property type="entry name" value="PyrdxlP-dep_Trfase"/>
</dbReference>
<dbReference type="EMBL" id="ASTJ01000011">
    <property type="protein sequence ID" value="EPC04176.1"/>
    <property type="molecule type" value="Genomic_DNA"/>
</dbReference>
<name>S2LHP5_LITA3</name>
<organism evidence="6 7">
    <name type="scientific">Litchfieldella anticariensis (strain DSM 16096 / CECT 5854 / CIP 108499 / LMG 22089 / FP35)</name>
    <name type="common">Halomonas anticariensis</name>
    <dbReference type="NCBI Taxonomy" id="1121939"/>
    <lineage>
        <taxon>Bacteria</taxon>
        <taxon>Pseudomonadati</taxon>
        <taxon>Pseudomonadota</taxon>
        <taxon>Gammaproteobacteria</taxon>
        <taxon>Oceanospirillales</taxon>
        <taxon>Halomonadaceae</taxon>
        <taxon>Litchfieldella</taxon>
    </lineage>
</organism>
<dbReference type="SUPFAM" id="SSF53383">
    <property type="entry name" value="PLP-dependent transferases"/>
    <property type="match status" value="1"/>
</dbReference>
<comment type="similarity">
    <text evidence="2 5">Belongs to the DegT/DnrJ/EryC1 family.</text>
</comment>
<reference evidence="6 7" key="1">
    <citation type="journal article" date="2013" name="Genome Announc.">
        <title>Draft genome sequence of the moderately halophilic gammaproteobacterium Halomonas anticariensis FP35.</title>
        <authorList>
            <person name="Tahrioui A."/>
            <person name="Quesada E."/>
            <person name="Llamas I."/>
        </authorList>
    </citation>
    <scope>NUCLEOTIDE SEQUENCE [LARGE SCALE GENOMIC DNA]</scope>
    <source>
        <strain evidence="7">DSM 16096 / CECT 5854 / LMG 22089 / FP35</strain>
    </source>
</reference>
<keyword evidence="1 4" id="KW-0663">Pyridoxal phosphate</keyword>